<proteinExistence type="predicted"/>
<dbReference type="EMBL" id="JYFN01000002">
    <property type="protein sequence ID" value="KJE25357.1"/>
    <property type="molecule type" value="Genomic_DNA"/>
</dbReference>
<dbReference type="InterPro" id="IPR032710">
    <property type="entry name" value="NTF2-like_dom_sf"/>
</dbReference>
<reference evidence="4" key="1">
    <citation type="submission" date="2015-02" db="EMBL/GenBank/DDBJ databases">
        <title>Draft Genome of Frankia sp. CpI1-S.</title>
        <authorList>
            <person name="Oshone R.T."/>
            <person name="Ngom M."/>
            <person name="Ghodhbane-Gtari F."/>
            <person name="Gtari M."/>
            <person name="Morris K."/>
            <person name="Thomas K."/>
            <person name="Sen A."/>
            <person name="Tisa L.S."/>
        </authorList>
    </citation>
    <scope>NUCLEOTIDE SEQUENCE [LARGE SCALE GENOMIC DNA]</scope>
    <source>
        <strain evidence="4">CpI1-S</strain>
    </source>
</reference>
<evidence type="ECO:0000259" key="2">
    <source>
        <dbReference type="Pfam" id="PF12680"/>
    </source>
</evidence>
<dbReference type="OrthoDB" id="6657864at2"/>
<dbReference type="GO" id="GO:0016853">
    <property type="term" value="F:isomerase activity"/>
    <property type="evidence" value="ECO:0007669"/>
    <property type="project" value="UniProtKB-KW"/>
</dbReference>
<dbReference type="Gene3D" id="3.10.450.50">
    <property type="match status" value="1"/>
</dbReference>
<keyword evidence="4" id="KW-1185">Reference proteome</keyword>
<sequence length="151" mass="15913">MTTNPASPATGGPASAGPASDDARAVVVRYVEAVRDGDAAVIRDSFAADAVWHYPGSLPISGEWRGRARIVDDFLGGMGRRLQSGAPLLVELTGILAEGPRVVATWTSRGTAASGAPYDNQCLGIFEVRDGRIVSVREYTDTDHVARVLFA</sequence>
<accession>A0A0D8BPQ5</accession>
<dbReference type="CDD" id="cd00531">
    <property type="entry name" value="NTF2_like"/>
    <property type="match status" value="1"/>
</dbReference>
<feature type="domain" description="SnoaL-like" evidence="2">
    <location>
        <begin position="27"/>
        <end position="135"/>
    </location>
</feature>
<dbReference type="PANTHER" id="PTHR41252:SF1">
    <property type="entry name" value="BLR2505 PROTEIN"/>
    <property type="match status" value="1"/>
</dbReference>
<protein>
    <submittedName>
        <fullName evidence="3">Ketosteroid isomerase-like protein</fullName>
    </submittedName>
</protein>
<evidence type="ECO:0000256" key="1">
    <source>
        <dbReference type="SAM" id="MobiDB-lite"/>
    </source>
</evidence>
<feature type="region of interest" description="Disordered" evidence="1">
    <location>
        <begin position="1"/>
        <end position="20"/>
    </location>
</feature>
<name>A0A0D8BPQ5_9ACTN</name>
<gene>
    <name evidence="3" type="ORF">FF36_00490</name>
</gene>
<dbReference type="InterPro" id="IPR037401">
    <property type="entry name" value="SnoaL-like"/>
</dbReference>
<dbReference type="PATRIC" id="fig|1502723.3.peg.542"/>
<evidence type="ECO:0000313" key="4">
    <source>
        <dbReference type="Proteomes" id="UP000032545"/>
    </source>
</evidence>
<dbReference type="AlphaFoldDB" id="A0A0D8BPQ5"/>
<comment type="caution">
    <text evidence="3">The sequence shown here is derived from an EMBL/GenBank/DDBJ whole genome shotgun (WGS) entry which is preliminary data.</text>
</comment>
<dbReference type="SUPFAM" id="SSF54427">
    <property type="entry name" value="NTF2-like"/>
    <property type="match status" value="1"/>
</dbReference>
<dbReference type="PANTHER" id="PTHR41252">
    <property type="entry name" value="BLR2505 PROTEIN"/>
    <property type="match status" value="1"/>
</dbReference>
<dbReference type="Proteomes" id="UP000032545">
    <property type="component" value="Unassembled WGS sequence"/>
</dbReference>
<reference evidence="3 4" key="2">
    <citation type="journal article" date="2016" name="Genome Announc.">
        <title>Permanent Draft Genome Sequences for Two Variants of Frankia sp. Strain CpI1, the First Frankia Strain Isolated from Root Nodules of Comptonia peregrina.</title>
        <authorList>
            <person name="Oshone R."/>
            <person name="Hurst S.G.IV."/>
            <person name="Abebe-Akele F."/>
            <person name="Simpson S."/>
            <person name="Morris K."/>
            <person name="Thomas W.K."/>
            <person name="Tisa L.S."/>
        </authorList>
    </citation>
    <scope>NUCLEOTIDE SEQUENCE [LARGE SCALE GENOMIC DNA]</scope>
    <source>
        <strain evidence="4">CpI1-S</strain>
    </source>
</reference>
<evidence type="ECO:0000313" key="3">
    <source>
        <dbReference type="EMBL" id="KJE25357.1"/>
    </source>
</evidence>
<keyword evidence="3" id="KW-0413">Isomerase</keyword>
<organism evidence="3 4">
    <name type="scientific">Frankia torreyi</name>
    <dbReference type="NCBI Taxonomy" id="1856"/>
    <lineage>
        <taxon>Bacteria</taxon>
        <taxon>Bacillati</taxon>
        <taxon>Actinomycetota</taxon>
        <taxon>Actinomycetes</taxon>
        <taxon>Frankiales</taxon>
        <taxon>Frankiaceae</taxon>
        <taxon>Frankia</taxon>
    </lineage>
</organism>
<dbReference type="Pfam" id="PF12680">
    <property type="entry name" value="SnoaL_2"/>
    <property type="match status" value="1"/>
</dbReference>
<dbReference type="RefSeq" id="WP_082121606.1">
    <property type="nucleotide sequence ID" value="NZ_JYFN01000002.1"/>
</dbReference>